<protein>
    <submittedName>
        <fullName evidence="2">Uncharacterized protein</fullName>
    </submittedName>
</protein>
<comment type="caution">
    <text evidence="2">The sequence shown here is derived from an EMBL/GenBank/DDBJ whole genome shotgun (WGS) entry which is preliminary data.</text>
</comment>
<evidence type="ECO:0000313" key="2">
    <source>
        <dbReference type="EMBL" id="KAJ7315574.1"/>
    </source>
</evidence>
<sequence>MHQQLQRVLFRSFSPSFRRAPPPNSSLVRAYIRASRWDVRVIAWKVTPASPLRVTPPAHLNAYHRLSYSPRSPFIPGAGGRYSNPRCAGSAAAFLSFYEDGTSRPFTFCEAFFGVSTVMTATQLIEILVASPVVGLKTAHCRTHGSISSRLEYTCLLFSVFFLVWFYLSLFAASSAPFVAGRNKESVLLGWLIV</sequence>
<keyword evidence="1" id="KW-1133">Transmembrane helix</keyword>
<reference evidence="2" key="1">
    <citation type="submission" date="2023-03" db="EMBL/GenBank/DDBJ databases">
        <title>Massive genome expansion in bonnet fungi (Mycena s.s.) driven by repeated elements and novel gene families across ecological guilds.</title>
        <authorList>
            <consortium name="Lawrence Berkeley National Laboratory"/>
            <person name="Harder C.B."/>
            <person name="Miyauchi S."/>
            <person name="Viragh M."/>
            <person name="Kuo A."/>
            <person name="Thoen E."/>
            <person name="Andreopoulos B."/>
            <person name="Lu D."/>
            <person name="Skrede I."/>
            <person name="Drula E."/>
            <person name="Henrissat B."/>
            <person name="Morin E."/>
            <person name="Kohler A."/>
            <person name="Barry K."/>
            <person name="LaButti K."/>
            <person name="Morin E."/>
            <person name="Salamov A."/>
            <person name="Lipzen A."/>
            <person name="Mereny Z."/>
            <person name="Hegedus B."/>
            <person name="Baldrian P."/>
            <person name="Stursova M."/>
            <person name="Weitz H."/>
            <person name="Taylor A."/>
            <person name="Grigoriev I.V."/>
            <person name="Nagy L.G."/>
            <person name="Martin F."/>
            <person name="Kauserud H."/>
        </authorList>
    </citation>
    <scope>NUCLEOTIDE SEQUENCE</scope>
    <source>
        <strain evidence="2">CBHHK002</strain>
    </source>
</reference>
<dbReference type="EMBL" id="JARIHO010000061">
    <property type="protein sequence ID" value="KAJ7315574.1"/>
    <property type="molecule type" value="Genomic_DNA"/>
</dbReference>
<evidence type="ECO:0000313" key="3">
    <source>
        <dbReference type="Proteomes" id="UP001218218"/>
    </source>
</evidence>
<keyword evidence="1" id="KW-0812">Transmembrane</keyword>
<gene>
    <name evidence="2" type="ORF">DFH08DRAFT_971921</name>
</gene>
<keyword evidence="3" id="KW-1185">Reference proteome</keyword>
<keyword evidence="1" id="KW-0472">Membrane</keyword>
<name>A0AAD7EE72_9AGAR</name>
<proteinExistence type="predicted"/>
<accession>A0AAD7EE72</accession>
<evidence type="ECO:0000256" key="1">
    <source>
        <dbReference type="SAM" id="Phobius"/>
    </source>
</evidence>
<feature type="transmembrane region" description="Helical" evidence="1">
    <location>
        <begin position="156"/>
        <end position="180"/>
    </location>
</feature>
<dbReference type="Proteomes" id="UP001218218">
    <property type="component" value="Unassembled WGS sequence"/>
</dbReference>
<dbReference type="AlphaFoldDB" id="A0AAD7EE72"/>
<organism evidence="2 3">
    <name type="scientific">Mycena albidolilacea</name>
    <dbReference type="NCBI Taxonomy" id="1033008"/>
    <lineage>
        <taxon>Eukaryota</taxon>
        <taxon>Fungi</taxon>
        <taxon>Dikarya</taxon>
        <taxon>Basidiomycota</taxon>
        <taxon>Agaricomycotina</taxon>
        <taxon>Agaricomycetes</taxon>
        <taxon>Agaricomycetidae</taxon>
        <taxon>Agaricales</taxon>
        <taxon>Marasmiineae</taxon>
        <taxon>Mycenaceae</taxon>
        <taxon>Mycena</taxon>
    </lineage>
</organism>